<dbReference type="OrthoDB" id="9802640at2"/>
<dbReference type="FunFam" id="3.30.565.10:FF:000005">
    <property type="entry name" value="Heat shock protein 90"/>
    <property type="match status" value="1"/>
</dbReference>
<feature type="binding site" evidence="6">
    <location>
        <position position="38"/>
    </location>
    <ligand>
        <name>ATP</name>
        <dbReference type="ChEBI" id="CHEBI:30616"/>
    </ligand>
</feature>
<feature type="binding site" evidence="6">
    <location>
        <position position="89"/>
    </location>
    <ligand>
        <name>ATP</name>
        <dbReference type="ChEBI" id="CHEBI:30616"/>
    </ligand>
</feature>
<feature type="region of interest" description="C" evidence="5">
    <location>
        <begin position="551"/>
        <end position="648"/>
    </location>
</feature>
<reference evidence="8 9" key="1">
    <citation type="submission" date="2016-08" db="EMBL/GenBank/DDBJ databases">
        <title>Identification and validation of antigenic proteins from Pajaroellobacter abortibovis using de-novo genome sequence assembly and reverse vaccinology.</title>
        <authorList>
            <person name="Welly B.T."/>
            <person name="Miller M.R."/>
            <person name="Stott J.L."/>
            <person name="Blanchard M.T."/>
            <person name="Islas-Trejo A.D."/>
            <person name="O'Rourke S.M."/>
            <person name="Young A.E."/>
            <person name="Medrano J.F."/>
            <person name="Van Eenennaam A.L."/>
        </authorList>
    </citation>
    <scope>NUCLEOTIDE SEQUENCE [LARGE SCALE GENOMIC DNA]</scope>
    <source>
        <strain evidence="8 9">BTF92-0548A/99-0131</strain>
    </source>
</reference>
<dbReference type="GO" id="GO:0005524">
    <property type="term" value="F:ATP binding"/>
    <property type="evidence" value="ECO:0007669"/>
    <property type="project" value="UniProtKB-UniRule"/>
</dbReference>
<dbReference type="Pfam" id="PF13589">
    <property type="entry name" value="HATPase_c_3"/>
    <property type="match status" value="1"/>
</dbReference>
<evidence type="ECO:0000256" key="6">
    <source>
        <dbReference type="PIRSR" id="PIRSR002583-1"/>
    </source>
</evidence>
<dbReference type="NCBIfam" id="NF003555">
    <property type="entry name" value="PRK05218.1"/>
    <property type="match status" value="1"/>
</dbReference>
<dbReference type="InterPro" id="IPR020575">
    <property type="entry name" value="Hsp90_N"/>
</dbReference>
<organism evidence="8 9">
    <name type="scientific">Pajaroellobacter abortibovis</name>
    <dbReference type="NCBI Taxonomy" id="1882918"/>
    <lineage>
        <taxon>Bacteria</taxon>
        <taxon>Pseudomonadati</taxon>
        <taxon>Myxococcota</taxon>
        <taxon>Polyangia</taxon>
        <taxon>Polyangiales</taxon>
        <taxon>Polyangiaceae</taxon>
    </lineage>
</organism>
<dbReference type="InterPro" id="IPR019805">
    <property type="entry name" value="Heat_shock_protein_90_CS"/>
</dbReference>
<dbReference type="CDD" id="cd16927">
    <property type="entry name" value="HATPase_Hsp90-like"/>
    <property type="match status" value="1"/>
</dbReference>
<name>A0A1L6MW30_9BACT</name>
<dbReference type="PANTHER" id="PTHR11528">
    <property type="entry name" value="HEAT SHOCK PROTEIN 90 FAMILY MEMBER"/>
    <property type="match status" value="1"/>
</dbReference>
<feature type="binding site" evidence="6">
    <location>
        <position position="42"/>
    </location>
    <ligand>
        <name>ATP</name>
        <dbReference type="ChEBI" id="CHEBI:30616"/>
    </ligand>
</feature>
<keyword evidence="3 5" id="KW-0067">ATP-binding</keyword>
<dbReference type="SUPFAM" id="SSF55874">
    <property type="entry name" value="ATPase domain of HSP90 chaperone/DNA topoisomerase II/histidine kinase"/>
    <property type="match status" value="1"/>
</dbReference>
<dbReference type="PROSITE" id="PS00298">
    <property type="entry name" value="HSP90"/>
    <property type="match status" value="1"/>
</dbReference>
<feature type="binding site" evidence="6">
    <location>
        <position position="176"/>
    </location>
    <ligand>
        <name>ATP</name>
        <dbReference type="ChEBI" id="CHEBI:30616"/>
    </ligand>
</feature>
<evidence type="ECO:0000256" key="1">
    <source>
        <dbReference type="ARBA" id="ARBA00008239"/>
    </source>
</evidence>
<dbReference type="PIRSF" id="PIRSF002583">
    <property type="entry name" value="Hsp90"/>
    <property type="match status" value="1"/>
</dbReference>
<feature type="binding site" evidence="6">
    <location>
        <position position="84"/>
    </location>
    <ligand>
        <name>ATP</name>
        <dbReference type="ChEBI" id="CHEBI:30616"/>
    </ligand>
</feature>
<keyword evidence="2 5" id="KW-0547">Nucleotide-binding</keyword>
<dbReference type="GO" id="GO:0005737">
    <property type="term" value="C:cytoplasm"/>
    <property type="evidence" value="ECO:0007669"/>
    <property type="project" value="UniProtKB-SubCell"/>
</dbReference>
<protein>
    <recommendedName>
        <fullName evidence="5">Chaperone protein HtpG</fullName>
    </recommendedName>
    <alternativeName>
        <fullName evidence="5">Heat shock protein HtpG</fullName>
    </alternativeName>
    <alternativeName>
        <fullName evidence="5">High temperature protein G</fullName>
    </alternativeName>
</protein>
<dbReference type="SUPFAM" id="SSF54211">
    <property type="entry name" value="Ribosomal protein S5 domain 2-like"/>
    <property type="match status" value="1"/>
</dbReference>
<dbReference type="EMBL" id="CP016908">
    <property type="protein sequence ID" value="APR99750.1"/>
    <property type="molecule type" value="Genomic_DNA"/>
</dbReference>
<evidence type="ECO:0000313" key="8">
    <source>
        <dbReference type="EMBL" id="APR99750.1"/>
    </source>
</evidence>
<comment type="subcellular location">
    <subcellularLocation>
        <location evidence="5">Cytoplasm</location>
    </subcellularLocation>
</comment>
<accession>A0A1L6MW30</accession>
<keyword evidence="5" id="KW-0963">Cytoplasm</keyword>
<dbReference type="GO" id="GO:0016887">
    <property type="term" value="F:ATP hydrolysis activity"/>
    <property type="evidence" value="ECO:0007669"/>
    <property type="project" value="InterPro"/>
</dbReference>
<dbReference type="InterPro" id="IPR020568">
    <property type="entry name" value="Ribosomal_Su5_D2-typ_SF"/>
</dbReference>
<evidence type="ECO:0000313" key="9">
    <source>
        <dbReference type="Proteomes" id="UP000185544"/>
    </source>
</evidence>
<comment type="caution">
    <text evidence="5">Lacks conserved residue(s) required for the propagation of feature annotation.</text>
</comment>
<dbReference type="InterPro" id="IPR037196">
    <property type="entry name" value="HSP90_C"/>
</dbReference>
<dbReference type="Pfam" id="PF00183">
    <property type="entry name" value="HSP90"/>
    <property type="match status" value="1"/>
</dbReference>
<dbReference type="HAMAP" id="MF_00505">
    <property type="entry name" value="HSP90"/>
    <property type="match status" value="1"/>
</dbReference>
<dbReference type="Proteomes" id="UP000185544">
    <property type="component" value="Chromosome"/>
</dbReference>
<evidence type="ECO:0000256" key="4">
    <source>
        <dbReference type="ARBA" id="ARBA00023186"/>
    </source>
</evidence>
<comment type="function">
    <text evidence="5">Molecular chaperone. Has ATPase activity.</text>
</comment>
<dbReference type="Gene3D" id="3.30.565.10">
    <property type="entry name" value="Histidine kinase-like ATPase, C-terminal domain"/>
    <property type="match status" value="1"/>
</dbReference>
<evidence type="ECO:0000259" key="7">
    <source>
        <dbReference type="SMART" id="SM00387"/>
    </source>
</evidence>
<dbReference type="Gene3D" id="1.20.120.790">
    <property type="entry name" value="Heat shock protein 90, C-terminal domain"/>
    <property type="match status" value="1"/>
</dbReference>
<comment type="similarity">
    <text evidence="1 5">Belongs to the heat shock protein 90 family.</text>
</comment>
<dbReference type="KEGG" id="pabo:BCY86_02965"/>
<proteinExistence type="inferred from homology"/>
<feature type="binding site" evidence="6">
    <location>
        <position position="97"/>
    </location>
    <ligand>
        <name>ATP</name>
        <dbReference type="ChEBI" id="CHEBI:30616"/>
    </ligand>
</feature>
<dbReference type="Gene3D" id="3.40.50.11260">
    <property type="match status" value="1"/>
</dbReference>
<keyword evidence="9" id="KW-1185">Reference proteome</keyword>
<dbReference type="RefSeq" id="WP_075276397.1">
    <property type="nucleotide sequence ID" value="NZ_CP016908.1"/>
</dbReference>
<dbReference type="PRINTS" id="PR00775">
    <property type="entry name" value="HEATSHOCK90"/>
</dbReference>
<dbReference type="GO" id="GO:0051082">
    <property type="term" value="F:unfolded protein binding"/>
    <property type="evidence" value="ECO:0007669"/>
    <property type="project" value="UniProtKB-UniRule"/>
</dbReference>
<feature type="binding site" evidence="6">
    <location>
        <begin position="126"/>
        <end position="131"/>
    </location>
    <ligand>
        <name>ATP</name>
        <dbReference type="ChEBI" id="CHEBI:30616"/>
    </ligand>
</feature>
<dbReference type="GO" id="GO:0140662">
    <property type="term" value="F:ATP-dependent protein folding chaperone"/>
    <property type="evidence" value="ECO:0007669"/>
    <property type="project" value="InterPro"/>
</dbReference>
<dbReference type="STRING" id="1882918.BCY86_02965"/>
<evidence type="ECO:0000256" key="3">
    <source>
        <dbReference type="ARBA" id="ARBA00022840"/>
    </source>
</evidence>
<dbReference type="InterPro" id="IPR001404">
    <property type="entry name" value="Hsp90_fam"/>
</dbReference>
<evidence type="ECO:0000256" key="2">
    <source>
        <dbReference type="ARBA" id="ARBA00022741"/>
    </source>
</evidence>
<gene>
    <name evidence="5" type="primary">htpG</name>
    <name evidence="8" type="ORF">BCY86_02965</name>
</gene>
<dbReference type="InterPro" id="IPR036890">
    <property type="entry name" value="HATPase_C_sf"/>
</dbReference>
<feature type="domain" description="Histidine kinase/HSP90-like ATPase" evidence="7">
    <location>
        <begin position="31"/>
        <end position="186"/>
    </location>
</feature>
<evidence type="ECO:0000256" key="5">
    <source>
        <dbReference type="HAMAP-Rule" id="MF_00505"/>
    </source>
</evidence>
<feature type="region of interest" description="A; substrate-binding" evidence="5">
    <location>
        <begin position="1"/>
        <end position="338"/>
    </location>
</feature>
<dbReference type="Gene3D" id="3.30.230.80">
    <property type="match status" value="1"/>
</dbReference>
<sequence length="648" mass="74337">MSTSLQEKKTFSFQAEIHQLLHLLVHSLYSHKEVFLRELISNAADALDKLRFQGLTDATLLGENSTLEIRLILNPAECTLTIEDTGIGMDEKELAENLGTLAHSGTRSFLKMIQEKGEGRANLIGQFGVGFYSAYLVANRVDVISHKAGQEKAFCWSSDAQNDFTIEGAERQERGTSIILHLKPDQQQWLEEGKIRDLIKRYSDFVNYPIKVGTFYPGDTREKIRDWEIVNQTKALWQQPRSHITEEQYTEFYKHLTRDAEDPLAHTHFTIEGAQSFTGLLYFPKHAPLFEVEPTRKGIRLFVNRVFVMDNCEELIPPWLRFIRGILDSDDLPLNVSRETLQDSTIVQSIQKQVTKKSLELLEELAQEQNENYLLFWKQFGAILKEGLTMSWEHKNRIARLLRYRSSKSDGWISLTQYVARMPLRQPAVYYVLGESEQALTSSPYIEALQSRGYEVLYMTDPIDEWATESLHEFEGKPLVSAMRAELMLDPKETSEFSPPPPSQELQGFLSLIQTSLKHKISQVKLSDRLTDSPCCLVVPQGKPHAFVEQLLRARHKEIPTSQRILEINPTHPLVTALQDFYQRDPNSNLLQEWISILYDQALLMEGGKVEDPNFFGKRITCLLQQIVMNHNTPSPTHNPPEEISKHG</sequence>
<feature type="binding site" evidence="6">
    <location>
        <position position="338"/>
    </location>
    <ligand>
        <name>ATP</name>
        <dbReference type="ChEBI" id="CHEBI:30616"/>
    </ligand>
</feature>
<dbReference type="SUPFAM" id="SSF110942">
    <property type="entry name" value="HSP90 C-terminal domain"/>
    <property type="match status" value="1"/>
</dbReference>
<keyword evidence="5" id="KW-0346">Stress response</keyword>
<comment type="subunit">
    <text evidence="5">Homodimer.</text>
</comment>
<dbReference type="AlphaFoldDB" id="A0A1L6MW30"/>
<dbReference type="InterPro" id="IPR003594">
    <property type="entry name" value="HATPase_dom"/>
</dbReference>
<keyword evidence="4 5" id="KW-0143">Chaperone</keyword>
<dbReference type="SMART" id="SM00387">
    <property type="entry name" value="HATPase_c"/>
    <property type="match status" value="1"/>
</dbReference>
<feature type="binding site" evidence="6">
    <location>
        <begin position="104"/>
        <end position="105"/>
    </location>
    <ligand>
        <name>ATP</name>
        <dbReference type="ChEBI" id="CHEBI:30616"/>
    </ligand>
</feature>